<keyword evidence="9" id="KW-1185">Reference proteome</keyword>
<protein>
    <submittedName>
        <fullName evidence="8">Porin family protein</fullName>
    </submittedName>
</protein>
<dbReference type="SUPFAM" id="SSF56925">
    <property type="entry name" value="OMPA-like"/>
    <property type="match status" value="2"/>
</dbReference>
<sequence length="456" mass="48327">MKRLLLASAALIGTAVSAQAADMAVKAPYYKAPVVAVYNWTGFYIGVNAGVGVGRDRITHSFTNDSLYRTPQGGFGGGQIGWNWQTDSFLGPLVYGLEADIQGSGMTDGRTSVVGANTLPTAYSQKLDWFGTVRGRLGLATGPVLSYVTAGFAYGNVNSTITETGVGAVSSSRTATGWTVGSGVEAALGGNWTGKIEYLYLNLGSRSIAFDAPFAGQLANSELRENLFRVGLNYRIGGNSTYTPVVAANWTGWYLGGNVGSGTGRSPSSLTGTNPVVINEAFNLAPDGINGGAQIGYNWQASNWVYGLEADIQASSQRDNKTVVGFGNIAYDARLPWFGTVRGRLGYSVGSTLFYATGGFAYGGVHNKLFNNGVQIADFSSTKTGWTAGAGIETPFKLLGLFGPNWTSKTEYLYVDLGRTNDLIPNGDIVSSTKTTEHIFRTGLNYHFNTPVVAKY</sequence>
<evidence type="ECO:0000256" key="2">
    <source>
        <dbReference type="ARBA" id="ARBA00022729"/>
    </source>
</evidence>
<evidence type="ECO:0000313" key="8">
    <source>
        <dbReference type="EMBL" id="QUS37951.1"/>
    </source>
</evidence>
<proteinExistence type="inferred from homology"/>
<evidence type="ECO:0000256" key="4">
    <source>
        <dbReference type="ARBA" id="ARBA00023237"/>
    </source>
</evidence>
<dbReference type="PANTHER" id="PTHR34001:SF3">
    <property type="entry name" value="BLL7405 PROTEIN"/>
    <property type="match status" value="1"/>
</dbReference>
<comment type="similarity">
    <text evidence="5">Belongs to the Omp25/RopB family.</text>
</comment>
<dbReference type="EMBL" id="CP036498">
    <property type="protein sequence ID" value="QUS37951.1"/>
    <property type="molecule type" value="Genomic_DNA"/>
</dbReference>
<evidence type="ECO:0000256" key="6">
    <source>
        <dbReference type="SAM" id="SignalP"/>
    </source>
</evidence>
<organism evidence="8 9">
    <name type="scientific">Tardiphaga alba</name>
    <dbReference type="NCBI Taxonomy" id="340268"/>
    <lineage>
        <taxon>Bacteria</taxon>
        <taxon>Pseudomonadati</taxon>
        <taxon>Pseudomonadota</taxon>
        <taxon>Alphaproteobacteria</taxon>
        <taxon>Hyphomicrobiales</taxon>
        <taxon>Nitrobacteraceae</taxon>
        <taxon>Tardiphaga</taxon>
    </lineage>
</organism>
<dbReference type="Gene3D" id="2.40.160.20">
    <property type="match status" value="2"/>
</dbReference>
<name>A0ABX8A307_9BRAD</name>
<keyword evidence="3" id="KW-0472">Membrane</keyword>
<dbReference type="InterPro" id="IPR011250">
    <property type="entry name" value="OMP/PagP_B-barrel"/>
</dbReference>
<gene>
    <name evidence="8" type="ORF">RPMA_03075</name>
</gene>
<evidence type="ECO:0000256" key="5">
    <source>
        <dbReference type="ARBA" id="ARBA00038306"/>
    </source>
</evidence>
<feature type="domain" description="Outer membrane protein beta-barrel" evidence="7">
    <location>
        <begin position="247"/>
        <end position="448"/>
    </location>
</feature>
<evidence type="ECO:0000256" key="1">
    <source>
        <dbReference type="ARBA" id="ARBA00004442"/>
    </source>
</evidence>
<feature type="chain" id="PRO_5045423596" evidence="6">
    <location>
        <begin position="21"/>
        <end position="456"/>
    </location>
</feature>
<evidence type="ECO:0000313" key="9">
    <source>
        <dbReference type="Proteomes" id="UP000682843"/>
    </source>
</evidence>
<dbReference type="Pfam" id="PF13505">
    <property type="entry name" value="OMP_b-brl"/>
    <property type="match status" value="2"/>
</dbReference>
<keyword evidence="4" id="KW-0998">Cell outer membrane</keyword>
<dbReference type="InterPro" id="IPR027385">
    <property type="entry name" value="Beta-barrel_OMP"/>
</dbReference>
<dbReference type="Proteomes" id="UP000682843">
    <property type="component" value="Chromosome"/>
</dbReference>
<evidence type="ECO:0000256" key="3">
    <source>
        <dbReference type="ARBA" id="ARBA00023136"/>
    </source>
</evidence>
<accession>A0ABX8A307</accession>
<feature type="signal peptide" evidence="6">
    <location>
        <begin position="1"/>
        <end position="20"/>
    </location>
</feature>
<keyword evidence="2 6" id="KW-0732">Signal</keyword>
<feature type="domain" description="Outer membrane protein beta-barrel" evidence="7">
    <location>
        <begin position="11"/>
        <end position="235"/>
    </location>
</feature>
<evidence type="ECO:0000259" key="7">
    <source>
        <dbReference type="Pfam" id="PF13505"/>
    </source>
</evidence>
<comment type="subcellular location">
    <subcellularLocation>
        <location evidence="1">Cell outer membrane</location>
    </subcellularLocation>
</comment>
<reference evidence="8 9" key="1">
    <citation type="submission" date="2019-02" db="EMBL/GenBank/DDBJ databases">
        <title>Emended description of the genus Rhodopseudomonas and description of Rhodopseudomonas albus sp. nov., a non-phototrophic, heavy-metal-tolerant bacterium isolated from garden soil.</title>
        <authorList>
            <person name="Bao Z."/>
            <person name="Cao W.W."/>
            <person name="Sato Y."/>
            <person name="Nishizawa T."/>
            <person name="Zhao J."/>
            <person name="Guo Y."/>
            <person name="Ohta H."/>
        </authorList>
    </citation>
    <scope>NUCLEOTIDE SEQUENCE [LARGE SCALE GENOMIC DNA]</scope>
    <source>
        <strain evidence="8 9">SK50-23</strain>
    </source>
</reference>
<dbReference type="InterPro" id="IPR051692">
    <property type="entry name" value="OMP-like"/>
</dbReference>
<dbReference type="RefSeq" id="WP_211911484.1">
    <property type="nucleotide sequence ID" value="NZ_CP036498.1"/>
</dbReference>
<dbReference type="PANTHER" id="PTHR34001">
    <property type="entry name" value="BLL7405 PROTEIN"/>
    <property type="match status" value="1"/>
</dbReference>